<name>A0A2Z6LX45_TRISU</name>
<evidence type="ECO:0000256" key="8">
    <source>
        <dbReference type="RuleBase" id="RU362088"/>
    </source>
</evidence>
<dbReference type="InterPro" id="IPR004698">
    <property type="entry name" value="Zn/Fe_permease_fun/pln"/>
</dbReference>
<evidence type="ECO:0000313" key="10">
    <source>
        <dbReference type="EMBL" id="GAU22848.1"/>
    </source>
</evidence>
<keyword evidence="5 8" id="KW-1133">Transmembrane helix</keyword>
<feature type="transmembrane region" description="Helical" evidence="8">
    <location>
        <begin position="80"/>
        <end position="101"/>
    </location>
</feature>
<evidence type="ECO:0000256" key="6">
    <source>
        <dbReference type="ARBA" id="ARBA00023065"/>
    </source>
</evidence>
<accession>A0A2Z6LX45</accession>
<keyword evidence="4 8" id="KW-0812">Transmembrane</keyword>
<dbReference type="InterPro" id="IPR003689">
    <property type="entry name" value="ZIP"/>
</dbReference>
<evidence type="ECO:0000256" key="5">
    <source>
        <dbReference type="ARBA" id="ARBA00022989"/>
    </source>
</evidence>
<comment type="similarity">
    <text evidence="2 8">Belongs to the ZIP transporter (TC 2.A.5) family.</text>
</comment>
<dbReference type="OrthoDB" id="448280at2759"/>
<dbReference type="PANTHER" id="PTHR11040:SF35">
    <property type="entry name" value="ZINC TRANSPORTER 5"/>
    <property type="match status" value="1"/>
</dbReference>
<sequence>MGFKTSINQFLFSILILLIIPTTLIAAECTCDKEDEDRNKAKALVYKLAALVSILVASAIGVFIPLIGKVIPALSPEKNIFFIIKAFAAGVILSTGFIHVLPDAFENLTSPCLNQHSWGDFPFTGFVAMCTAMGTLMVETYATAYFQNQYSKKASSSTHVAATSDVEKEAGDQHHGHVDVHVHTHASHGHAHGRVSSSDPSLELLRHRVISEVLEMGIIVHSIIIGISLGASDSPKTIRPLVAALTFHQFFEGMGLGSCITQANFKNLSITIRGLSFALTTPIGIGIGLAISSVYDENSPTALIVEGVFNAASAGILIYMALVDLLAADFMNPRMQKSCRLRLGCNLSLLLGAGCMSLIAKWA</sequence>
<comment type="subcellular location">
    <subcellularLocation>
        <location evidence="1 8">Membrane</location>
        <topology evidence="1 8">Multi-pass membrane protein</topology>
    </subcellularLocation>
</comment>
<evidence type="ECO:0000256" key="7">
    <source>
        <dbReference type="ARBA" id="ARBA00023136"/>
    </source>
</evidence>
<protein>
    <submittedName>
        <fullName evidence="10">Uncharacterized protein</fullName>
    </submittedName>
</protein>
<feature type="transmembrane region" description="Helical" evidence="8">
    <location>
        <begin position="339"/>
        <end position="360"/>
    </location>
</feature>
<gene>
    <name evidence="10" type="ORF">TSUD_282150</name>
</gene>
<dbReference type="AlphaFoldDB" id="A0A2Z6LX45"/>
<feature type="transmembrane region" description="Helical" evidence="8">
    <location>
        <begin position="307"/>
        <end position="327"/>
    </location>
</feature>
<keyword evidence="3 8" id="KW-0813">Transport</keyword>
<dbReference type="Pfam" id="PF02535">
    <property type="entry name" value="Zip"/>
    <property type="match status" value="1"/>
</dbReference>
<dbReference type="Proteomes" id="UP000242715">
    <property type="component" value="Unassembled WGS sequence"/>
</dbReference>
<evidence type="ECO:0000256" key="4">
    <source>
        <dbReference type="ARBA" id="ARBA00022692"/>
    </source>
</evidence>
<dbReference type="EMBL" id="DF973255">
    <property type="protein sequence ID" value="GAU22848.1"/>
    <property type="molecule type" value="Genomic_DNA"/>
</dbReference>
<dbReference type="GO" id="GO:0005886">
    <property type="term" value="C:plasma membrane"/>
    <property type="evidence" value="ECO:0007669"/>
    <property type="project" value="TreeGrafter"/>
</dbReference>
<feature type="transmembrane region" description="Helical" evidence="8">
    <location>
        <begin position="272"/>
        <end position="295"/>
    </location>
</feature>
<evidence type="ECO:0000256" key="3">
    <source>
        <dbReference type="ARBA" id="ARBA00022448"/>
    </source>
</evidence>
<reference evidence="11" key="1">
    <citation type="journal article" date="2017" name="Front. Plant Sci.">
        <title>Climate Clever Clovers: New Paradigm to Reduce the Environmental Footprint of Ruminants by Breeding Low Methanogenic Forages Utilizing Haplotype Variation.</title>
        <authorList>
            <person name="Kaur P."/>
            <person name="Appels R."/>
            <person name="Bayer P.E."/>
            <person name="Keeble-Gagnere G."/>
            <person name="Wang J."/>
            <person name="Hirakawa H."/>
            <person name="Shirasawa K."/>
            <person name="Vercoe P."/>
            <person name="Stefanova K."/>
            <person name="Durmic Z."/>
            <person name="Nichols P."/>
            <person name="Revell C."/>
            <person name="Isobe S.N."/>
            <person name="Edwards D."/>
            <person name="Erskine W."/>
        </authorList>
    </citation>
    <scope>NUCLEOTIDE SEQUENCE [LARGE SCALE GENOMIC DNA]</scope>
    <source>
        <strain evidence="11">cv. Daliak</strain>
    </source>
</reference>
<dbReference type="PANTHER" id="PTHR11040">
    <property type="entry name" value="ZINC/IRON TRANSPORTER"/>
    <property type="match status" value="1"/>
</dbReference>
<keyword evidence="9" id="KW-0732">Signal</keyword>
<evidence type="ECO:0000313" key="11">
    <source>
        <dbReference type="Proteomes" id="UP000242715"/>
    </source>
</evidence>
<organism evidence="10 11">
    <name type="scientific">Trifolium subterraneum</name>
    <name type="common">Subterranean clover</name>
    <dbReference type="NCBI Taxonomy" id="3900"/>
    <lineage>
        <taxon>Eukaryota</taxon>
        <taxon>Viridiplantae</taxon>
        <taxon>Streptophyta</taxon>
        <taxon>Embryophyta</taxon>
        <taxon>Tracheophyta</taxon>
        <taxon>Spermatophyta</taxon>
        <taxon>Magnoliopsida</taxon>
        <taxon>eudicotyledons</taxon>
        <taxon>Gunneridae</taxon>
        <taxon>Pentapetalae</taxon>
        <taxon>rosids</taxon>
        <taxon>fabids</taxon>
        <taxon>Fabales</taxon>
        <taxon>Fabaceae</taxon>
        <taxon>Papilionoideae</taxon>
        <taxon>50 kb inversion clade</taxon>
        <taxon>NPAAA clade</taxon>
        <taxon>Hologalegina</taxon>
        <taxon>IRL clade</taxon>
        <taxon>Trifolieae</taxon>
        <taxon>Trifolium</taxon>
    </lineage>
</organism>
<comment type="caution">
    <text evidence="8">Lacks conserved residue(s) required for the propagation of feature annotation.</text>
</comment>
<keyword evidence="6 8" id="KW-0406">Ion transport</keyword>
<feature type="transmembrane region" description="Helical" evidence="8">
    <location>
        <begin position="43"/>
        <end position="68"/>
    </location>
</feature>
<evidence type="ECO:0000256" key="2">
    <source>
        <dbReference type="ARBA" id="ARBA00006939"/>
    </source>
</evidence>
<dbReference type="GO" id="GO:0005385">
    <property type="term" value="F:zinc ion transmembrane transporter activity"/>
    <property type="evidence" value="ECO:0007669"/>
    <property type="project" value="InterPro"/>
</dbReference>
<feature type="signal peptide" evidence="9">
    <location>
        <begin position="1"/>
        <end position="26"/>
    </location>
</feature>
<proteinExistence type="inferred from homology"/>
<keyword evidence="7 8" id="KW-0472">Membrane</keyword>
<feature type="transmembrane region" description="Helical" evidence="8">
    <location>
        <begin position="121"/>
        <end position="146"/>
    </location>
</feature>
<keyword evidence="11" id="KW-1185">Reference proteome</keyword>
<dbReference type="NCBIfam" id="TIGR00820">
    <property type="entry name" value="zip"/>
    <property type="match status" value="1"/>
</dbReference>
<evidence type="ECO:0000256" key="1">
    <source>
        <dbReference type="ARBA" id="ARBA00004141"/>
    </source>
</evidence>
<feature type="chain" id="PRO_5016254853" evidence="9">
    <location>
        <begin position="27"/>
        <end position="363"/>
    </location>
</feature>
<evidence type="ECO:0000256" key="9">
    <source>
        <dbReference type="SAM" id="SignalP"/>
    </source>
</evidence>